<evidence type="ECO:0000313" key="3">
    <source>
        <dbReference type="RefSeq" id="XP_019085818.1"/>
    </source>
</evidence>
<keyword evidence="1" id="KW-0732">Signal</keyword>
<reference evidence="3" key="2">
    <citation type="submission" date="2025-08" db="UniProtKB">
        <authorList>
            <consortium name="RefSeq"/>
        </authorList>
    </citation>
    <scope>IDENTIFICATION</scope>
    <source>
        <tissue evidence="3">Leaf</tissue>
    </source>
</reference>
<accession>A0ABM1QGD0</accession>
<dbReference type="Gene3D" id="3.30.30.10">
    <property type="entry name" value="Knottin, scorpion toxin-like"/>
    <property type="match status" value="1"/>
</dbReference>
<evidence type="ECO:0000313" key="2">
    <source>
        <dbReference type="Proteomes" id="UP000694864"/>
    </source>
</evidence>
<proteinExistence type="predicted"/>
<organism evidence="2 3">
    <name type="scientific">Camelina sativa</name>
    <name type="common">False flax</name>
    <name type="synonym">Myagrum sativum</name>
    <dbReference type="NCBI Taxonomy" id="90675"/>
    <lineage>
        <taxon>Eukaryota</taxon>
        <taxon>Viridiplantae</taxon>
        <taxon>Streptophyta</taxon>
        <taxon>Embryophyta</taxon>
        <taxon>Tracheophyta</taxon>
        <taxon>Spermatophyta</taxon>
        <taxon>Magnoliopsida</taxon>
        <taxon>eudicotyledons</taxon>
        <taxon>Gunneridae</taxon>
        <taxon>Pentapetalae</taxon>
        <taxon>rosids</taxon>
        <taxon>malvids</taxon>
        <taxon>Brassicales</taxon>
        <taxon>Brassicaceae</taxon>
        <taxon>Camelineae</taxon>
        <taxon>Camelina</taxon>
    </lineage>
</organism>
<gene>
    <name evidence="3" type="primary">LOC109126589</name>
</gene>
<dbReference type="RefSeq" id="XP_019085818.1">
    <property type="nucleotide sequence ID" value="XM_019230273.1"/>
</dbReference>
<reference evidence="2" key="1">
    <citation type="journal article" date="2014" name="Nat. Commun.">
        <title>The emerging biofuel crop Camelina sativa retains a highly undifferentiated hexaploid genome structure.</title>
        <authorList>
            <person name="Kagale S."/>
            <person name="Koh C."/>
            <person name="Nixon J."/>
            <person name="Bollina V."/>
            <person name="Clarke W.E."/>
            <person name="Tuteja R."/>
            <person name="Spillane C."/>
            <person name="Robinson S.J."/>
            <person name="Links M.G."/>
            <person name="Clarke C."/>
            <person name="Higgins E.E."/>
            <person name="Huebert T."/>
            <person name="Sharpe A.G."/>
            <person name="Parkin I.A."/>
        </authorList>
    </citation>
    <scope>NUCLEOTIDE SEQUENCE [LARGE SCALE GENOMIC DNA]</scope>
    <source>
        <strain evidence="2">cv. DH55</strain>
    </source>
</reference>
<keyword evidence="2" id="KW-1185">Reference proteome</keyword>
<dbReference type="InterPro" id="IPR036574">
    <property type="entry name" value="Scorpion_toxin-like_sf"/>
</dbReference>
<name>A0ABM1QGD0_CAMSA</name>
<feature type="chain" id="PRO_5046646472" evidence="1">
    <location>
        <begin position="24"/>
        <end position="72"/>
    </location>
</feature>
<dbReference type="SUPFAM" id="SSF57095">
    <property type="entry name" value="Scorpion toxin-like"/>
    <property type="match status" value="1"/>
</dbReference>
<feature type="signal peptide" evidence="1">
    <location>
        <begin position="1"/>
        <end position="23"/>
    </location>
</feature>
<dbReference type="GeneID" id="109126589"/>
<protein>
    <submittedName>
        <fullName evidence="3">Defensin-like protein 280</fullName>
    </submittedName>
</protein>
<sequence>MASIKHFFLLFICFSVLLTSGLADSPLHDCDPTFKTEDCNKECKRLGHPGGYCGPDRAEPLLSMCYCKDIKA</sequence>
<evidence type="ECO:0000256" key="1">
    <source>
        <dbReference type="SAM" id="SignalP"/>
    </source>
</evidence>
<dbReference type="Proteomes" id="UP000694864">
    <property type="component" value="Chromosome 9"/>
</dbReference>